<dbReference type="InterPro" id="IPR019787">
    <property type="entry name" value="Znf_PHD-finger"/>
</dbReference>
<sequence>MKMKLFCETCKGLFHLECRKVTEIDARLMQQEKRAWYCDNCPDGRRLSLPHRSRTSVMPTCPSPEREDEGIYELKSILKQYQGNETINGVSE</sequence>
<dbReference type="InterPro" id="IPR013083">
    <property type="entry name" value="Znf_RING/FYVE/PHD"/>
</dbReference>
<keyword evidence="3" id="KW-0862">Zinc</keyword>
<keyword evidence="6" id="KW-1185">Reference proteome</keyword>
<dbReference type="SUPFAM" id="SSF57903">
    <property type="entry name" value="FYVE/PHD zinc finger"/>
    <property type="match status" value="1"/>
</dbReference>
<evidence type="ECO:0000259" key="4">
    <source>
        <dbReference type="Pfam" id="PF00628"/>
    </source>
</evidence>
<evidence type="ECO:0000313" key="6">
    <source>
        <dbReference type="Proteomes" id="UP001152799"/>
    </source>
</evidence>
<accession>A0A9N9QQN4</accession>
<protein>
    <recommendedName>
        <fullName evidence="4">PHD-type domain-containing protein</fullName>
    </recommendedName>
</protein>
<dbReference type="Gene3D" id="3.30.40.10">
    <property type="entry name" value="Zinc/RING finger domain, C3HC4 (zinc finger)"/>
    <property type="match status" value="1"/>
</dbReference>
<dbReference type="InterPro" id="IPR011011">
    <property type="entry name" value="Znf_FYVE_PHD"/>
</dbReference>
<feature type="domain" description="PHD-type" evidence="4">
    <location>
        <begin position="5"/>
        <end position="41"/>
    </location>
</feature>
<organism evidence="5 6">
    <name type="scientific">Ceutorhynchus assimilis</name>
    <name type="common">cabbage seed weevil</name>
    <dbReference type="NCBI Taxonomy" id="467358"/>
    <lineage>
        <taxon>Eukaryota</taxon>
        <taxon>Metazoa</taxon>
        <taxon>Ecdysozoa</taxon>
        <taxon>Arthropoda</taxon>
        <taxon>Hexapoda</taxon>
        <taxon>Insecta</taxon>
        <taxon>Pterygota</taxon>
        <taxon>Neoptera</taxon>
        <taxon>Endopterygota</taxon>
        <taxon>Coleoptera</taxon>
        <taxon>Polyphaga</taxon>
        <taxon>Cucujiformia</taxon>
        <taxon>Curculionidae</taxon>
        <taxon>Ceutorhynchinae</taxon>
        <taxon>Ceutorhynchus</taxon>
    </lineage>
</organism>
<dbReference type="GO" id="GO:0008270">
    <property type="term" value="F:zinc ion binding"/>
    <property type="evidence" value="ECO:0007669"/>
    <property type="project" value="UniProtKB-KW"/>
</dbReference>
<reference evidence="5" key="1">
    <citation type="submission" date="2022-01" db="EMBL/GenBank/DDBJ databases">
        <authorList>
            <person name="King R."/>
        </authorList>
    </citation>
    <scope>NUCLEOTIDE SEQUENCE</scope>
</reference>
<evidence type="ECO:0000256" key="3">
    <source>
        <dbReference type="ARBA" id="ARBA00022833"/>
    </source>
</evidence>
<gene>
    <name evidence="5" type="ORF">CEUTPL_LOCUS10799</name>
</gene>
<evidence type="ECO:0000256" key="1">
    <source>
        <dbReference type="ARBA" id="ARBA00022723"/>
    </source>
</evidence>
<evidence type="ECO:0000313" key="5">
    <source>
        <dbReference type="EMBL" id="CAG9770345.1"/>
    </source>
</evidence>
<keyword evidence="2" id="KW-0863">Zinc-finger</keyword>
<proteinExistence type="predicted"/>
<dbReference type="Proteomes" id="UP001152799">
    <property type="component" value="Chromosome 6"/>
</dbReference>
<dbReference type="OrthoDB" id="436852at2759"/>
<keyword evidence="1" id="KW-0479">Metal-binding</keyword>
<name>A0A9N9QQN4_9CUCU</name>
<evidence type="ECO:0000256" key="2">
    <source>
        <dbReference type="ARBA" id="ARBA00022771"/>
    </source>
</evidence>
<dbReference type="EMBL" id="OU892282">
    <property type="protein sequence ID" value="CAG9770345.1"/>
    <property type="molecule type" value="Genomic_DNA"/>
</dbReference>
<dbReference type="AlphaFoldDB" id="A0A9N9QQN4"/>
<dbReference type="Pfam" id="PF00628">
    <property type="entry name" value="PHD"/>
    <property type="match status" value="1"/>
</dbReference>